<protein>
    <submittedName>
        <fullName evidence="1">Uncharacterized protein</fullName>
    </submittedName>
</protein>
<gene>
    <name evidence="1" type="ORF">POCTA_138.1.T0340265</name>
</gene>
<reference evidence="1" key="1">
    <citation type="submission" date="2021-01" db="EMBL/GenBank/DDBJ databases">
        <authorList>
            <consortium name="Genoscope - CEA"/>
            <person name="William W."/>
        </authorList>
    </citation>
    <scope>NUCLEOTIDE SEQUENCE</scope>
</reference>
<dbReference type="AlphaFoldDB" id="A0A8S1U2U7"/>
<organism evidence="1 2">
    <name type="scientific">Paramecium octaurelia</name>
    <dbReference type="NCBI Taxonomy" id="43137"/>
    <lineage>
        <taxon>Eukaryota</taxon>
        <taxon>Sar</taxon>
        <taxon>Alveolata</taxon>
        <taxon>Ciliophora</taxon>
        <taxon>Intramacronucleata</taxon>
        <taxon>Oligohymenophorea</taxon>
        <taxon>Peniculida</taxon>
        <taxon>Parameciidae</taxon>
        <taxon>Paramecium</taxon>
    </lineage>
</organism>
<accession>A0A8S1U2U7</accession>
<comment type="caution">
    <text evidence="1">The sequence shown here is derived from an EMBL/GenBank/DDBJ whole genome shotgun (WGS) entry which is preliminary data.</text>
</comment>
<dbReference type="Proteomes" id="UP000683925">
    <property type="component" value="Unassembled WGS sequence"/>
</dbReference>
<evidence type="ECO:0000313" key="2">
    <source>
        <dbReference type="Proteomes" id="UP000683925"/>
    </source>
</evidence>
<name>A0A8S1U2U7_PAROT</name>
<keyword evidence="2" id="KW-1185">Reference proteome</keyword>
<sequence length="56" mass="6292">MCCEGKQKNEGQLVKLSSNEIRQHYKRTQHTWCIDMDVAVMSGAGSVLTLKLHKGC</sequence>
<evidence type="ECO:0000313" key="1">
    <source>
        <dbReference type="EMBL" id="CAD8157987.1"/>
    </source>
</evidence>
<proteinExistence type="predicted"/>
<dbReference type="EMBL" id="CAJJDP010000034">
    <property type="protein sequence ID" value="CAD8157987.1"/>
    <property type="molecule type" value="Genomic_DNA"/>
</dbReference>